<name>A0A2B1K9K9_BACCE</name>
<dbReference type="AlphaFoldDB" id="A0A2B1K9K9"/>
<gene>
    <name evidence="4" type="ORF">COJ50_19535</name>
</gene>
<protein>
    <submittedName>
        <fullName evidence="4">Methyltransferase</fullName>
    </submittedName>
</protein>
<accession>A0A2B1K9K9</accession>
<evidence type="ECO:0000256" key="2">
    <source>
        <dbReference type="SAM" id="Coils"/>
    </source>
</evidence>
<dbReference type="InterPro" id="IPR029063">
    <property type="entry name" value="SAM-dependent_MTases_sf"/>
</dbReference>
<dbReference type="GO" id="GO:0003677">
    <property type="term" value="F:DNA binding"/>
    <property type="evidence" value="ECO:0007669"/>
    <property type="project" value="UniProtKB-KW"/>
</dbReference>
<feature type="domain" description="HTH merR-type" evidence="3">
    <location>
        <begin position="1"/>
        <end position="67"/>
    </location>
</feature>
<keyword evidence="4" id="KW-0808">Transferase</keyword>
<keyword evidence="2" id="KW-0175">Coiled coil</keyword>
<reference evidence="4 5" key="1">
    <citation type="submission" date="2017-09" db="EMBL/GenBank/DDBJ databases">
        <title>Large-scale bioinformatics analysis of Bacillus genomes uncovers conserved roles of natural products in bacterial physiology.</title>
        <authorList>
            <consortium name="Agbiome Team Llc"/>
            <person name="Bleich R.M."/>
            <person name="Grubbs K.J."/>
            <person name="Santa Maria K.C."/>
            <person name="Allen S.E."/>
            <person name="Farag S."/>
            <person name="Shank E.A."/>
            <person name="Bowers A."/>
        </authorList>
    </citation>
    <scope>NUCLEOTIDE SEQUENCE [LARGE SCALE GENOMIC DNA]</scope>
    <source>
        <strain evidence="4 5">AFS076905</strain>
    </source>
</reference>
<keyword evidence="1" id="KW-0238">DNA-binding</keyword>
<organism evidence="4 5">
    <name type="scientific">Bacillus cereus</name>
    <dbReference type="NCBI Taxonomy" id="1396"/>
    <lineage>
        <taxon>Bacteria</taxon>
        <taxon>Bacillati</taxon>
        <taxon>Bacillota</taxon>
        <taxon>Bacilli</taxon>
        <taxon>Bacillales</taxon>
        <taxon>Bacillaceae</taxon>
        <taxon>Bacillus</taxon>
        <taxon>Bacillus cereus group</taxon>
    </lineage>
</organism>
<evidence type="ECO:0000313" key="4">
    <source>
        <dbReference type="EMBL" id="PFN21625.1"/>
    </source>
</evidence>
<sequence length="405" mass="47327">MKISKFGEVNKLSIDTIRHYMDLGLIVPEKKGGHYFFDENCQNDLEIILEFKGMGFSLNEIKQFFLYKNFGKFTDYEHDTYYQSLFMDKYKQIEQEINNLVEIKANLKTKLDEILAESKGSSLMMGIDLKVLDLLKCLRCSEKLILQDGIIHRNQIMEGKLICDCGEEYLVESGILKIGNSFQATSGPHLEEFVLEYIHETDPAYLENIKKVGEWSMRKLGQLDLNNKVLLELGSGVGFFLRNIFRELPENCLYIAVDRNLERHRFLKGVLERTGLNRNMLFICADFLHIPIQDHSVDVVIDYSGTSNYSFEHEEFLLREVDFLFKPNCYILGSYIAFKNFSTKSKIEARFRDNFIARKIRGNITDLKYIPLEERTSEYIDRGGKYENFFVQGEEIYSYSFFGKK</sequence>
<feature type="coiled-coil region" evidence="2">
    <location>
        <begin position="90"/>
        <end position="117"/>
    </location>
</feature>
<dbReference type="RefSeq" id="WP_098541130.1">
    <property type="nucleotide sequence ID" value="NZ_NUYN01000030.1"/>
</dbReference>
<dbReference type="SMART" id="SM00422">
    <property type="entry name" value="HTH_MERR"/>
    <property type="match status" value="1"/>
</dbReference>
<dbReference type="SUPFAM" id="SSF46955">
    <property type="entry name" value="Putative DNA-binding domain"/>
    <property type="match status" value="1"/>
</dbReference>
<dbReference type="Pfam" id="PF13411">
    <property type="entry name" value="MerR_1"/>
    <property type="match status" value="1"/>
</dbReference>
<dbReference type="InterPro" id="IPR000551">
    <property type="entry name" value="MerR-type_HTH_dom"/>
</dbReference>
<evidence type="ECO:0000256" key="1">
    <source>
        <dbReference type="ARBA" id="ARBA00023125"/>
    </source>
</evidence>
<evidence type="ECO:0000259" key="3">
    <source>
        <dbReference type="PROSITE" id="PS50937"/>
    </source>
</evidence>
<dbReference type="InterPro" id="IPR009061">
    <property type="entry name" value="DNA-bd_dom_put_sf"/>
</dbReference>
<dbReference type="GO" id="GO:0008168">
    <property type="term" value="F:methyltransferase activity"/>
    <property type="evidence" value="ECO:0007669"/>
    <property type="project" value="UniProtKB-KW"/>
</dbReference>
<dbReference type="InterPro" id="IPR025714">
    <property type="entry name" value="Methyltranfer_dom"/>
</dbReference>
<dbReference type="GO" id="GO:0003700">
    <property type="term" value="F:DNA-binding transcription factor activity"/>
    <property type="evidence" value="ECO:0007669"/>
    <property type="project" value="InterPro"/>
</dbReference>
<dbReference type="PANTHER" id="PTHR30204">
    <property type="entry name" value="REDOX-CYCLING DRUG-SENSING TRANSCRIPTIONAL ACTIVATOR SOXR"/>
    <property type="match status" value="1"/>
</dbReference>
<evidence type="ECO:0000313" key="5">
    <source>
        <dbReference type="Proteomes" id="UP000225182"/>
    </source>
</evidence>
<dbReference type="InterPro" id="IPR047057">
    <property type="entry name" value="MerR_fam"/>
</dbReference>
<dbReference type="Proteomes" id="UP000225182">
    <property type="component" value="Unassembled WGS sequence"/>
</dbReference>
<dbReference type="Pfam" id="PF13847">
    <property type="entry name" value="Methyltransf_31"/>
    <property type="match status" value="1"/>
</dbReference>
<dbReference type="PANTHER" id="PTHR30204:SF96">
    <property type="entry name" value="CHROMOSOME-ANCHORING PROTEIN RACA"/>
    <property type="match status" value="1"/>
</dbReference>
<dbReference type="PROSITE" id="PS50937">
    <property type="entry name" value="HTH_MERR_2"/>
    <property type="match status" value="1"/>
</dbReference>
<proteinExistence type="predicted"/>
<dbReference type="SUPFAM" id="SSF53335">
    <property type="entry name" value="S-adenosyl-L-methionine-dependent methyltransferases"/>
    <property type="match status" value="1"/>
</dbReference>
<dbReference type="Gene3D" id="3.40.50.150">
    <property type="entry name" value="Vaccinia Virus protein VP39"/>
    <property type="match status" value="1"/>
</dbReference>
<keyword evidence="4" id="KW-0489">Methyltransferase</keyword>
<comment type="caution">
    <text evidence="4">The sequence shown here is derived from an EMBL/GenBank/DDBJ whole genome shotgun (WGS) entry which is preliminary data.</text>
</comment>
<dbReference type="Gene3D" id="1.10.1660.10">
    <property type="match status" value="1"/>
</dbReference>
<dbReference type="EMBL" id="NUYN01000030">
    <property type="protein sequence ID" value="PFN21625.1"/>
    <property type="molecule type" value="Genomic_DNA"/>
</dbReference>
<dbReference type="GO" id="GO:0032259">
    <property type="term" value="P:methylation"/>
    <property type="evidence" value="ECO:0007669"/>
    <property type="project" value="UniProtKB-KW"/>
</dbReference>
<dbReference type="CDD" id="cd02440">
    <property type="entry name" value="AdoMet_MTases"/>
    <property type="match status" value="1"/>
</dbReference>